<reference evidence="8 9" key="1">
    <citation type="submission" date="2018-09" db="EMBL/GenBank/DDBJ databases">
        <authorList>
            <person name="Zhu H."/>
        </authorList>
    </citation>
    <scope>NUCLEOTIDE SEQUENCE [LARGE SCALE GENOMIC DNA]</scope>
    <source>
        <strain evidence="8 9">K1S02-6</strain>
    </source>
</reference>
<dbReference type="PANTHER" id="PTHR43098">
    <property type="entry name" value="L-ORNITHINE N(5)-MONOOXYGENASE-RELATED"/>
    <property type="match status" value="1"/>
</dbReference>
<dbReference type="GO" id="GO:0050661">
    <property type="term" value="F:NADP binding"/>
    <property type="evidence" value="ECO:0007669"/>
    <property type="project" value="InterPro"/>
</dbReference>
<evidence type="ECO:0000256" key="2">
    <source>
        <dbReference type="ARBA" id="ARBA00010139"/>
    </source>
</evidence>
<evidence type="ECO:0000313" key="8">
    <source>
        <dbReference type="EMBL" id="RJG09018.1"/>
    </source>
</evidence>
<evidence type="ECO:0000313" key="9">
    <source>
        <dbReference type="Proteomes" id="UP000284021"/>
    </source>
</evidence>
<dbReference type="SUPFAM" id="SSF51905">
    <property type="entry name" value="FAD/NAD(P)-binding domain"/>
    <property type="match status" value="2"/>
</dbReference>
<dbReference type="EMBL" id="QYUR01000008">
    <property type="protein sequence ID" value="RJG09018.1"/>
    <property type="molecule type" value="Genomic_DNA"/>
</dbReference>
<dbReference type="Pfam" id="PF00743">
    <property type="entry name" value="FMO-like"/>
    <property type="match status" value="1"/>
</dbReference>
<keyword evidence="6" id="KW-0560">Oxidoreductase</keyword>
<dbReference type="RefSeq" id="WP_119956813.1">
    <property type="nucleotide sequence ID" value="NZ_QYUR01000008.1"/>
</dbReference>
<keyword evidence="9" id="KW-1185">Reference proteome</keyword>
<comment type="similarity">
    <text evidence="2">Belongs to the FAD-binding monooxygenase family.</text>
</comment>
<dbReference type="InterPro" id="IPR020946">
    <property type="entry name" value="Flavin_mOase-like"/>
</dbReference>
<accession>A0A418X9G2</accession>
<keyword evidence="3" id="KW-0285">Flavoprotein</keyword>
<gene>
    <name evidence="8" type="ORF">D3879_24670</name>
</gene>
<evidence type="ECO:0000256" key="5">
    <source>
        <dbReference type="ARBA" id="ARBA00022857"/>
    </source>
</evidence>
<protein>
    <submittedName>
        <fullName evidence="8">NAD(P)/FAD-dependent oxidoreductase</fullName>
    </submittedName>
</protein>
<dbReference type="PRINTS" id="PR00411">
    <property type="entry name" value="PNDRDTASEI"/>
</dbReference>
<evidence type="ECO:0000256" key="7">
    <source>
        <dbReference type="ARBA" id="ARBA00023033"/>
    </source>
</evidence>
<dbReference type="Gene3D" id="3.50.50.60">
    <property type="entry name" value="FAD/NAD(P)-binding domain"/>
    <property type="match status" value="2"/>
</dbReference>
<proteinExistence type="inferred from homology"/>
<evidence type="ECO:0000256" key="6">
    <source>
        <dbReference type="ARBA" id="ARBA00023002"/>
    </source>
</evidence>
<dbReference type="PRINTS" id="PR00368">
    <property type="entry name" value="FADPNR"/>
</dbReference>
<evidence type="ECO:0000256" key="3">
    <source>
        <dbReference type="ARBA" id="ARBA00022630"/>
    </source>
</evidence>
<dbReference type="PANTHER" id="PTHR43098:SF3">
    <property type="entry name" value="L-ORNITHINE N(5)-MONOOXYGENASE-RELATED"/>
    <property type="match status" value="1"/>
</dbReference>
<comment type="cofactor">
    <cofactor evidence="1">
        <name>FAD</name>
        <dbReference type="ChEBI" id="CHEBI:57692"/>
    </cofactor>
</comment>
<dbReference type="InterPro" id="IPR036188">
    <property type="entry name" value="FAD/NAD-bd_sf"/>
</dbReference>
<dbReference type="InterPro" id="IPR050775">
    <property type="entry name" value="FAD-binding_Monooxygenases"/>
</dbReference>
<keyword evidence="7" id="KW-0503">Monooxygenase</keyword>
<keyword evidence="4" id="KW-0274">FAD</keyword>
<evidence type="ECO:0000256" key="1">
    <source>
        <dbReference type="ARBA" id="ARBA00001974"/>
    </source>
</evidence>
<comment type="caution">
    <text evidence="8">The sequence shown here is derived from an EMBL/GenBank/DDBJ whole genome shotgun (WGS) entry which is preliminary data.</text>
</comment>
<name>A0A418X9G2_9PSED</name>
<organism evidence="8 9">
    <name type="scientific">Pseudomonas cavernicola</name>
    <dbReference type="NCBI Taxonomy" id="2320866"/>
    <lineage>
        <taxon>Bacteria</taxon>
        <taxon>Pseudomonadati</taxon>
        <taxon>Pseudomonadota</taxon>
        <taxon>Gammaproteobacteria</taxon>
        <taxon>Pseudomonadales</taxon>
        <taxon>Pseudomonadaceae</taxon>
        <taxon>Pseudomonas</taxon>
    </lineage>
</organism>
<keyword evidence="5" id="KW-0521">NADP</keyword>
<dbReference type="Proteomes" id="UP000284021">
    <property type="component" value="Unassembled WGS sequence"/>
</dbReference>
<evidence type="ECO:0000256" key="4">
    <source>
        <dbReference type="ARBA" id="ARBA00022827"/>
    </source>
</evidence>
<dbReference type="GO" id="GO:0050660">
    <property type="term" value="F:flavin adenine dinucleotide binding"/>
    <property type="evidence" value="ECO:0007669"/>
    <property type="project" value="InterPro"/>
</dbReference>
<dbReference type="GO" id="GO:0004499">
    <property type="term" value="F:N,N-dimethylaniline monooxygenase activity"/>
    <property type="evidence" value="ECO:0007669"/>
    <property type="project" value="InterPro"/>
</dbReference>
<dbReference type="AlphaFoldDB" id="A0A418X9G2"/>
<dbReference type="OrthoDB" id="9766402at2"/>
<sequence length="538" mass="58968">MSTVSGVVKAEAKHFDVIVVGAGVGGLYALHRARRLGLNVQLFEAGGDVGGTWYWNNYPGARVDVPSFEYSFSFDSELEQEWRWSERYSAQPELLSYIHHVVERYDLRSSIEFNTWVTSAVYDSKAMVWTVETEGGKSVVTRSLIMATGPLSVPVYPKLIGMDRFKGESVHTGRWATEGVDVTGKRVAVIGTGSSGAQIAPELAKAAGKLYMLQRSPAYSVPSQNRALTEEEVTSLKANYAAIRQKARRNRSCLGVDVGNQSALEVGAAEREAIYQARWNEGGLGFSAAFNDIYSDVNANNTAAEFVRQKIKGIVADPETARKLLPDSLIGCKRLCVDNGYFEMFNRDNVQLIDISENPIKELNETGIVLEDGEIPIDVIVYATGFDAITGSLLNMDIQGRDGISLKQAWSDGPMTYLGLAVQGFPNLFMVNGPGSPAGLANMVALAEENVSWIMSCLDHMKKQQVKAIEPTAEAQFEWAKIINAMSEASIYPLANSWYVGSNVPGKPRMFMSHMDYPNYVKACRDSANAGYSGFELS</sequence>